<keyword evidence="10" id="KW-1185">Reference proteome</keyword>
<dbReference type="InterPro" id="IPR003598">
    <property type="entry name" value="Ig_sub2"/>
</dbReference>
<dbReference type="PANTHER" id="PTHR12231">
    <property type="entry name" value="CTX-RELATED TYPE I TRANSMEMBRANE PROTEIN"/>
    <property type="match status" value="1"/>
</dbReference>
<accession>A0A6J1WEM8</accession>
<feature type="domain" description="Fibronectin type-III" evidence="9">
    <location>
        <begin position="338"/>
        <end position="447"/>
    </location>
</feature>
<evidence type="ECO:0000256" key="4">
    <source>
        <dbReference type="ARBA" id="ARBA00023319"/>
    </source>
</evidence>
<dbReference type="FunCoup" id="A0A6J1WEM8">
    <property type="interactions" value="52"/>
</dbReference>
<feature type="compositionally biased region" description="Acidic residues" evidence="5">
    <location>
        <begin position="459"/>
        <end position="474"/>
    </location>
</feature>
<dbReference type="GO" id="GO:0030424">
    <property type="term" value="C:axon"/>
    <property type="evidence" value="ECO:0007669"/>
    <property type="project" value="TreeGrafter"/>
</dbReference>
<keyword evidence="6" id="KW-1133">Transmembrane helix</keyword>
<feature type="chain" id="PRO_5045824203" evidence="7">
    <location>
        <begin position="21"/>
        <end position="514"/>
    </location>
</feature>
<keyword evidence="6" id="KW-0472">Membrane</keyword>
<dbReference type="InterPro" id="IPR003961">
    <property type="entry name" value="FN3_dom"/>
</dbReference>
<dbReference type="InterPro" id="IPR007110">
    <property type="entry name" value="Ig-like_dom"/>
</dbReference>
<evidence type="ECO:0000256" key="7">
    <source>
        <dbReference type="SAM" id="SignalP"/>
    </source>
</evidence>
<dbReference type="PANTHER" id="PTHR12231:SF259">
    <property type="entry name" value="FACTOR OF INTERPULSE INTERVAL-RELATED"/>
    <property type="match status" value="1"/>
</dbReference>
<protein>
    <submittedName>
        <fullName evidence="11">Limbic system-associated membrane protein-like</fullName>
    </submittedName>
</protein>
<evidence type="ECO:0000256" key="5">
    <source>
        <dbReference type="SAM" id="MobiDB-lite"/>
    </source>
</evidence>
<dbReference type="GeneID" id="113512461"/>
<keyword evidence="6" id="KW-0812">Transmembrane</keyword>
<feature type="domain" description="Ig-like" evidence="8">
    <location>
        <begin position="31"/>
        <end position="122"/>
    </location>
</feature>
<feature type="domain" description="Ig-like" evidence="8">
    <location>
        <begin position="237"/>
        <end position="329"/>
    </location>
</feature>
<dbReference type="GO" id="GO:0043025">
    <property type="term" value="C:neuronal cell body"/>
    <property type="evidence" value="ECO:0007669"/>
    <property type="project" value="TreeGrafter"/>
</dbReference>
<evidence type="ECO:0000259" key="8">
    <source>
        <dbReference type="PROSITE" id="PS50835"/>
    </source>
</evidence>
<evidence type="ECO:0000259" key="9">
    <source>
        <dbReference type="PROSITE" id="PS50853"/>
    </source>
</evidence>
<dbReference type="PROSITE" id="PS50853">
    <property type="entry name" value="FN3"/>
    <property type="match status" value="1"/>
</dbReference>
<dbReference type="SMART" id="SM00060">
    <property type="entry name" value="FN3"/>
    <property type="match status" value="1"/>
</dbReference>
<feature type="signal peptide" evidence="7">
    <location>
        <begin position="1"/>
        <end position="20"/>
    </location>
</feature>
<dbReference type="InterPro" id="IPR036179">
    <property type="entry name" value="Ig-like_dom_sf"/>
</dbReference>
<evidence type="ECO:0000256" key="3">
    <source>
        <dbReference type="ARBA" id="ARBA00023157"/>
    </source>
</evidence>
<proteinExistence type="predicted"/>
<evidence type="ECO:0000313" key="10">
    <source>
        <dbReference type="Proteomes" id="UP001652740"/>
    </source>
</evidence>
<keyword evidence="4" id="KW-0393">Immunoglobulin domain</keyword>
<dbReference type="InterPro" id="IPR003599">
    <property type="entry name" value="Ig_sub"/>
</dbReference>
<dbReference type="Pfam" id="PF07679">
    <property type="entry name" value="I-set"/>
    <property type="match status" value="1"/>
</dbReference>
<dbReference type="GO" id="GO:0005886">
    <property type="term" value="C:plasma membrane"/>
    <property type="evidence" value="ECO:0007669"/>
    <property type="project" value="TreeGrafter"/>
</dbReference>
<evidence type="ECO:0000256" key="6">
    <source>
        <dbReference type="SAM" id="Phobius"/>
    </source>
</evidence>
<evidence type="ECO:0000256" key="1">
    <source>
        <dbReference type="ARBA" id="ARBA00022729"/>
    </source>
</evidence>
<organism evidence="10 11">
    <name type="scientific">Galleria mellonella</name>
    <name type="common">Greater wax moth</name>
    <dbReference type="NCBI Taxonomy" id="7137"/>
    <lineage>
        <taxon>Eukaryota</taxon>
        <taxon>Metazoa</taxon>
        <taxon>Ecdysozoa</taxon>
        <taxon>Arthropoda</taxon>
        <taxon>Hexapoda</taxon>
        <taxon>Insecta</taxon>
        <taxon>Pterygota</taxon>
        <taxon>Neoptera</taxon>
        <taxon>Endopterygota</taxon>
        <taxon>Lepidoptera</taxon>
        <taxon>Glossata</taxon>
        <taxon>Ditrysia</taxon>
        <taxon>Pyraloidea</taxon>
        <taxon>Pyralidae</taxon>
        <taxon>Galleriinae</taxon>
        <taxon>Galleria</taxon>
    </lineage>
</organism>
<name>A0A6J1WEM8_GALME</name>
<dbReference type="SUPFAM" id="SSF49265">
    <property type="entry name" value="Fibronectin type III"/>
    <property type="match status" value="1"/>
</dbReference>
<sequence length="514" mass="58877">MKWLFYVIVFVYLFYRAVYGLKESNSLYVEPITYEEDLKYLPVGTRKTIACKVLNRNQKVEWLNNHGNVVKHENTNRVFSQTKHLMNSGRIVTEQVLTFTHAVVEDSGVYTCRTDKTSQEVELCVIDASDFVNTPKEIAVNQGRSYTLSCEARGQPEPRIVWNRNGEDIKDDGDDSSKYRLMEKYNRQGFESLLTITSLEADDHGIYTCTAIQENSKLSDCSLSKSWNITLIVNHAPVFLDGNDIELVYAKENQSVDLVCSASAFPKSSYRWFHYEDDHTLFEYSQKQIIDSPDTGEATLSIVADKSNYDRRFLCRATNELGNNSKTFTIVQMEKPDKPSEVNLVQSSDTELVLNISWFDIHFPIDGIEAQYMVVSGTNLKRKTPREAEWKRGKQSELVKVDDGEENIYSLQDLEEETEYWIRVRTKNDIGYSPWSSPISASTTKSDTTLLIVTMETVTESETETDEEKLDEETKDNNEGEVSSHNFEGTFYGLFFIGGIFVLGFICVFVMRMV</sequence>
<dbReference type="InterPro" id="IPR013098">
    <property type="entry name" value="Ig_I-set"/>
</dbReference>
<dbReference type="GO" id="GO:0050808">
    <property type="term" value="P:synapse organization"/>
    <property type="evidence" value="ECO:0007669"/>
    <property type="project" value="TreeGrafter"/>
</dbReference>
<dbReference type="SMART" id="SM00408">
    <property type="entry name" value="IGc2"/>
    <property type="match status" value="3"/>
</dbReference>
<dbReference type="GO" id="GO:0005576">
    <property type="term" value="C:extracellular region"/>
    <property type="evidence" value="ECO:0007669"/>
    <property type="project" value="UniProtKB-SubCell"/>
</dbReference>
<keyword evidence="1 7" id="KW-0732">Signal</keyword>
<dbReference type="AlphaFoldDB" id="A0A6J1WEM8"/>
<dbReference type="PROSITE" id="PS50835">
    <property type="entry name" value="IG_LIKE"/>
    <property type="match status" value="3"/>
</dbReference>
<evidence type="ECO:0000313" key="11">
    <source>
        <dbReference type="RefSeq" id="XP_026752159.2"/>
    </source>
</evidence>
<feature type="domain" description="Ig-like" evidence="8">
    <location>
        <begin position="129"/>
        <end position="219"/>
    </location>
</feature>
<dbReference type="InterPro" id="IPR036116">
    <property type="entry name" value="FN3_sf"/>
</dbReference>
<dbReference type="InterPro" id="IPR013783">
    <property type="entry name" value="Ig-like_fold"/>
</dbReference>
<dbReference type="Proteomes" id="UP001652740">
    <property type="component" value="Unplaced"/>
</dbReference>
<keyword evidence="3" id="KW-1015">Disulfide bond</keyword>
<feature type="region of interest" description="Disordered" evidence="5">
    <location>
        <begin position="458"/>
        <end position="482"/>
    </location>
</feature>
<dbReference type="SUPFAM" id="SSF48726">
    <property type="entry name" value="Immunoglobulin"/>
    <property type="match status" value="3"/>
</dbReference>
<reference evidence="11" key="1">
    <citation type="submission" date="2025-08" db="UniProtKB">
        <authorList>
            <consortium name="RefSeq"/>
        </authorList>
    </citation>
    <scope>IDENTIFICATION</scope>
    <source>
        <tissue evidence="11">Whole larvae</tissue>
    </source>
</reference>
<dbReference type="SMART" id="SM00409">
    <property type="entry name" value="IG"/>
    <property type="match status" value="3"/>
</dbReference>
<dbReference type="InterPro" id="IPR051170">
    <property type="entry name" value="Neural/epithelial_adhesion"/>
</dbReference>
<dbReference type="InParanoid" id="A0A6J1WEM8"/>
<dbReference type="GO" id="GO:0007156">
    <property type="term" value="P:homophilic cell adhesion via plasma membrane adhesion molecules"/>
    <property type="evidence" value="ECO:0007669"/>
    <property type="project" value="TreeGrafter"/>
</dbReference>
<dbReference type="Pfam" id="PF00041">
    <property type="entry name" value="fn3"/>
    <property type="match status" value="1"/>
</dbReference>
<dbReference type="CDD" id="cd00063">
    <property type="entry name" value="FN3"/>
    <property type="match status" value="1"/>
</dbReference>
<feature type="transmembrane region" description="Helical" evidence="6">
    <location>
        <begin position="491"/>
        <end position="511"/>
    </location>
</feature>
<dbReference type="Gene3D" id="2.60.40.10">
    <property type="entry name" value="Immunoglobulins"/>
    <property type="match status" value="4"/>
</dbReference>
<dbReference type="RefSeq" id="XP_026752159.2">
    <property type="nucleotide sequence ID" value="XM_026896358.3"/>
</dbReference>
<gene>
    <name evidence="11" type="primary">LOC113512461</name>
</gene>
<dbReference type="KEGG" id="gmw:113512461"/>
<dbReference type="GO" id="GO:0008046">
    <property type="term" value="F:axon guidance receptor activity"/>
    <property type="evidence" value="ECO:0007669"/>
    <property type="project" value="TreeGrafter"/>
</dbReference>
<evidence type="ECO:0000256" key="2">
    <source>
        <dbReference type="ARBA" id="ARBA00022737"/>
    </source>
</evidence>
<keyword evidence="2" id="KW-0677">Repeat</keyword>